<gene>
    <name evidence="3" type="primary">PLEST001857</name>
    <name evidence="3" type="ORF">PLESTB_001072800</name>
</gene>
<dbReference type="InterPro" id="IPR057234">
    <property type="entry name" value="DUF7912"/>
</dbReference>
<evidence type="ECO:0000313" key="3">
    <source>
        <dbReference type="EMBL" id="GLC56138.1"/>
    </source>
</evidence>
<feature type="region of interest" description="Disordered" evidence="1">
    <location>
        <begin position="64"/>
        <end position="194"/>
    </location>
</feature>
<feature type="domain" description="DUF7912" evidence="2">
    <location>
        <begin position="287"/>
        <end position="370"/>
    </location>
</feature>
<evidence type="ECO:0000313" key="4">
    <source>
        <dbReference type="Proteomes" id="UP001165080"/>
    </source>
</evidence>
<evidence type="ECO:0000259" key="2">
    <source>
        <dbReference type="Pfam" id="PF25498"/>
    </source>
</evidence>
<feature type="compositionally biased region" description="Polar residues" evidence="1">
    <location>
        <begin position="66"/>
        <end position="77"/>
    </location>
</feature>
<dbReference type="GO" id="GO:0042274">
    <property type="term" value="P:ribosomal small subunit biogenesis"/>
    <property type="evidence" value="ECO:0007669"/>
    <property type="project" value="InterPro"/>
</dbReference>
<dbReference type="AlphaFoldDB" id="A0A9W6BQ78"/>
<dbReference type="PANTHER" id="PTHR34544:SF3">
    <property type="entry name" value="OS07G0155200 PROTEIN"/>
    <property type="match status" value="1"/>
</dbReference>
<reference evidence="3 4" key="1">
    <citation type="journal article" date="2023" name="Commun. Biol.">
        <title>Reorganization of the ancestral sex-determining regions during the evolution of trioecy in Pleodorina starrii.</title>
        <authorList>
            <person name="Takahashi K."/>
            <person name="Suzuki S."/>
            <person name="Kawai-Toyooka H."/>
            <person name="Yamamoto K."/>
            <person name="Hamaji T."/>
            <person name="Ootsuki R."/>
            <person name="Yamaguchi H."/>
            <person name="Kawachi M."/>
            <person name="Higashiyama T."/>
            <person name="Nozaki H."/>
        </authorList>
    </citation>
    <scope>NUCLEOTIDE SEQUENCE [LARGE SCALE GENOMIC DNA]</scope>
    <source>
        <strain evidence="3 4">NIES-4479</strain>
    </source>
</reference>
<proteinExistence type="inferred from homology"/>
<dbReference type="InterPro" id="IPR003728">
    <property type="entry name" value="Ribosome_maturation_RimP"/>
</dbReference>
<dbReference type="HAMAP" id="MF_01077">
    <property type="entry name" value="RimP"/>
    <property type="match status" value="1"/>
</dbReference>
<dbReference type="Pfam" id="PF25498">
    <property type="entry name" value="DUF7912"/>
    <property type="match status" value="1"/>
</dbReference>
<sequence>MSPTAGVRMAGVAKCHTSTLADSRWPSPMTPSLLRPLPHHKRTMAPGGCPLPLQPACVDRLPTPRLATQQRRPSTSICAAARADKSQQSAAGHAEKSRLADAAADPRDVDALGSSSSSNRRQRQEHTAATAAAAEGRLDEDGVSEVNGDEEEGELAEDEFEEAGDDAYDEDEDEGGDFAQSFLEPDDAPREVATGGTAWGEVVLRAARGVLDQPAMKGLDLYLFRALPANRKVDIRLDKLDDMYGSPSIDDIERFQRGLFAALDREMGPEAAGEISFEVSSPGAERLVRVPDELTRFAELPLKVEYRGPDGKDTSSVLLMADLDTAAGSSSWRLANVRANATVKGRALSKRQLSQLISIPLADISRVRIHVDF</sequence>
<dbReference type="EMBL" id="BRXU01000015">
    <property type="protein sequence ID" value="GLC56138.1"/>
    <property type="molecule type" value="Genomic_DNA"/>
</dbReference>
<evidence type="ECO:0000256" key="1">
    <source>
        <dbReference type="SAM" id="MobiDB-lite"/>
    </source>
</evidence>
<dbReference type="Proteomes" id="UP001165080">
    <property type="component" value="Unassembled WGS sequence"/>
</dbReference>
<accession>A0A9W6BQ78</accession>
<protein>
    <recommendedName>
        <fullName evidence="2">DUF7912 domain-containing protein</fullName>
    </recommendedName>
</protein>
<name>A0A9W6BQ78_9CHLO</name>
<feature type="compositionally biased region" description="Basic and acidic residues" evidence="1">
    <location>
        <begin position="93"/>
        <end position="110"/>
    </location>
</feature>
<organism evidence="3 4">
    <name type="scientific">Pleodorina starrii</name>
    <dbReference type="NCBI Taxonomy" id="330485"/>
    <lineage>
        <taxon>Eukaryota</taxon>
        <taxon>Viridiplantae</taxon>
        <taxon>Chlorophyta</taxon>
        <taxon>core chlorophytes</taxon>
        <taxon>Chlorophyceae</taxon>
        <taxon>CS clade</taxon>
        <taxon>Chlamydomonadales</taxon>
        <taxon>Volvocaceae</taxon>
        <taxon>Pleodorina</taxon>
    </lineage>
</organism>
<feature type="compositionally biased region" description="Acidic residues" evidence="1">
    <location>
        <begin position="141"/>
        <end position="176"/>
    </location>
</feature>
<comment type="caution">
    <text evidence="3">The sequence shown here is derived from an EMBL/GenBank/DDBJ whole genome shotgun (WGS) entry which is preliminary data.</text>
</comment>
<dbReference type="PANTHER" id="PTHR34544">
    <property type="entry name" value="OSJNBA0006B20.18 PROTEIN"/>
    <property type="match status" value="1"/>
</dbReference>
<keyword evidence="4" id="KW-1185">Reference proteome</keyword>